<protein>
    <submittedName>
        <fullName evidence="1">Uncharacterized protein</fullName>
    </submittedName>
</protein>
<sequence>MASLDQQAFEADVNSGAFLNGSLSGRWGLLDSLSWPHALIWVRAGDGSRVVLRFELSNYPRTAPTAQPWDPASNAPLSPALWPRGEARVSAAFNPNWNASALYIPCDRVAIQGHEVWRHQHPSMLWDPAVGIHRYVRVVSDLLGSPDYACAQ</sequence>
<dbReference type="OrthoDB" id="9099622at2"/>
<proteinExistence type="predicted"/>
<dbReference type="RefSeq" id="WP_036171214.1">
    <property type="nucleotide sequence ID" value="NZ_JRKJ01000023.1"/>
</dbReference>
<dbReference type="PATRIC" id="fig|1300345.3.peg.2806"/>
<dbReference type="Proteomes" id="UP000030518">
    <property type="component" value="Unassembled WGS sequence"/>
</dbReference>
<dbReference type="EMBL" id="JRKJ01000023">
    <property type="protein sequence ID" value="KGQ17899.1"/>
    <property type="molecule type" value="Genomic_DNA"/>
</dbReference>
<comment type="caution">
    <text evidence="1">The sequence shown here is derived from an EMBL/GenBank/DDBJ whole genome shotgun (WGS) entry which is preliminary data.</text>
</comment>
<dbReference type="InterPro" id="IPR056082">
    <property type="entry name" value="BilB-like"/>
</dbReference>
<dbReference type="Pfam" id="PF24702">
    <property type="entry name" value="DUF7665"/>
    <property type="match status" value="1"/>
</dbReference>
<reference evidence="1 2" key="1">
    <citation type="submission" date="2014-09" db="EMBL/GenBank/DDBJ databases">
        <title>Genome sequences of Lysobacter dokdonensis DS-58.</title>
        <authorList>
            <person name="Kim J.F."/>
            <person name="Kwak M.-J."/>
        </authorList>
    </citation>
    <scope>NUCLEOTIDE SEQUENCE [LARGE SCALE GENOMIC DNA]</scope>
    <source>
        <strain evidence="1 2">DS-58</strain>
    </source>
</reference>
<dbReference type="eggNOG" id="ENOG5032T82">
    <property type="taxonomic scope" value="Bacteria"/>
</dbReference>
<keyword evidence="2" id="KW-1185">Reference proteome</keyword>
<accession>A0A0A2WXY7</accession>
<dbReference type="STRING" id="1300345.LF41_1753"/>
<name>A0A0A2WXY7_9GAMM</name>
<gene>
    <name evidence="1" type="ORF">LF41_1753</name>
</gene>
<evidence type="ECO:0000313" key="1">
    <source>
        <dbReference type="EMBL" id="KGQ17899.1"/>
    </source>
</evidence>
<dbReference type="AlphaFoldDB" id="A0A0A2WXY7"/>
<organism evidence="1 2">
    <name type="scientific">Lysobacter dokdonensis DS-58</name>
    <dbReference type="NCBI Taxonomy" id="1300345"/>
    <lineage>
        <taxon>Bacteria</taxon>
        <taxon>Pseudomonadati</taxon>
        <taxon>Pseudomonadota</taxon>
        <taxon>Gammaproteobacteria</taxon>
        <taxon>Lysobacterales</taxon>
        <taxon>Lysobacteraceae</taxon>
        <taxon>Noviluteimonas</taxon>
    </lineage>
</organism>
<evidence type="ECO:0000313" key="2">
    <source>
        <dbReference type="Proteomes" id="UP000030518"/>
    </source>
</evidence>